<dbReference type="PANTHER" id="PTHR34148">
    <property type="entry name" value="ADENOSYLCOBINAMIDE-GDP RIBAZOLETRANSFERASE"/>
    <property type="match status" value="1"/>
</dbReference>
<dbReference type="NCBIfam" id="TIGR00317">
    <property type="entry name" value="cobS"/>
    <property type="match status" value="1"/>
</dbReference>
<feature type="transmembrane region" description="Helical" evidence="19">
    <location>
        <begin position="112"/>
        <end position="134"/>
    </location>
</feature>
<evidence type="ECO:0000256" key="6">
    <source>
        <dbReference type="ARBA" id="ARBA00015850"/>
    </source>
</evidence>
<evidence type="ECO:0000313" key="21">
    <source>
        <dbReference type="Proteomes" id="UP000198850"/>
    </source>
</evidence>
<evidence type="ECO:0000256" key="5">
    <source>
        <dbReference type="ARBA" id="ARBA00013200"/>
    </source>
</evidence>
<dbReference type="UniPathway" id="UPA00148">
    <property type="reaction ID" value="UER00238"/>
</dbReference>
<keyword evidence="11 19" id="KW-0460">Magnesium</keyword>
<evidence type="ECO:0000256" key="9">
    <source>
        <dbReference type="ARBA" id="ARBA00022679"/>
    </source>
</evidence>
<evidence type="ECO:0000256" key="13">
    <source>
        <dbReference type="ARBA" id="ARBA00023136"/>
    </source>
</evidence>
<dbReference type="HAMAP" id="MF_00719">
    <property type="entry name" value="CobS"/>
    <property type="match status" value="1"/>
</dbReference>
<comment type="function">
    <text evidence="14 19">Joins adenosylcobinamide-GDP and alpha-ribazole to generate adenosylcobalamin (Ado-cobalamin). Also synthesizes adenosylcobalamin 5'-phosphate from adenosylcobinamide-GDP and alpha-ribazole 5'-phosphate.</text>
</comment>
<accession>A0A1H4AR57</accession>
<protein>
    <recommendedName>
        <fullName evidence="6 19">Adenosylcobinamide-GDP ribazoletransferase</fullName>
        <ecNumber evidence="5 19">2.7.8.26</ecNumber>
    </recommendedName>
    <alternativeName>
        <fullName evidence="16 19">Cobalamin synthase</fullName>
    </alternativeName>
    <alternativeName>
        <fullName evidence="15 19">Cobalamin-5'-phosphate synthase</fullName>
    </alternativeName>
</protein>
<dbReference type="EC" id="2.7.8.26" evidence="5 19"/>
<comment type="cofactor">
    <cofactor evidence="1 19">
        <name>Mg(2+)</name>
        <dbReference type="ChEBI" id="CHEBI:18420"/>
    </cofactor>
</comment>
<dbReference type="AlphaFoldDB" id="A0A1H4AR57"/>
<evidence type="ECO:0000256" key="16">
    <source>
        <dbReference type="ARBA" id="ARBA00032853"/>
    </source>
</evidence>
<evidence type="ECO:0000256" key="11">
    <source>
        <dbReference type="ARBA" id="ARBA00022842"/>
    </source>
</evidence>
<keyword evidence="9 19" id="KW-0808">Transferase</keyword>
<evidence type="ECO:0000313" key="20">
    <source>
        <dbReference type="EMBL" id="SEA38346.1"/>
    </source>
</evidence>
<reference evidence="20 21" key="1">
    <citation type="submission" date="2016-10" db="EMBL/GenBank/DDBJ databases">
        <authorList>
            <person name="de Groot N.N."/>
        </authorList>
    </citation>
    <scope>NUCLEOTIDE SEQUENCE [LARGE SCALE GENOMIC DNA]</scope>
    <source>
        <strain evidence="20 21">DSM 19033</strain>
    </source>
</reference>
<dbReference type="InterPro" id="IPR003805">
    <property type="entry name" value="CobS"/>
</dbReference>
<evidence type="ECO:0000256" key="18">
    <source>
        <dbReference type="ARBA" id="ARBA00049504"/>
    </source>
</evidence>
<evidence type="ECO:0000256" key="19">
    <source>
        <dbReference type="HAMAP-Rule" id="MF_00719"/>
    </source>
</evidence>
<sequence>MINRELKLFFTALSFYTRLPAPAFVHKGSTALLPDSIRYLPLIGWITGGVAAVVYLLFNFLFGNALAVLFSMVATVLLTGAFHEDGFADVCDGFGGGWTKEKILEVMKDSRLGTYGVTGLVLLLGIKFIATIQVTTDVNALVILGIFIIAHSLSRFAAIMVVFSQSYARSAESKIGSAVDKGRAVNLIIAAGLTLLPLAGLIFYTGVSSIAFILIPVVLLSYYLGYYFKKWIGGYTGDCLGAVQQLTEVVIYLSLFLIWKFI</sequence>
<evidence type="ECO:0000256" key="17">
    <source>
        <dbReference type="ARBA" id="ARBA00048623"/>
    </source>
</evidence>
<evidence type="ECO:0000256" key="4">
    <source>
        <dbReference type="ARBA" id="ARBA00010561"/>
    </source>
</evidence>
<keyword evidence="8 19" id="KW-0169">Cobalamin biosynthesis</keyword>
<gene>
    <name evidence="19" type="primary">cobS</name>
    <name evidence="20" type="ORF">SAMN05443550_10367</name>
</gene>
<evidence type="ECO:0000256" key="8">
    <source>
        <dbReference type="ARBA" id="ARBA00022573"/>
    </source>
</evidence>
<keyword evidence="13 19" id="KW-0472">Membrane</keyword>
<feature type="transmembrane region" description="Helical" evidence="19">
    <location>
        <begin position="184"/>
        <end position="204"/>
    </location>
</feature>
<evidence type="ECO:0000256" key="1">
    <source>
        <dbReference type="ARBA" id="ARBA00001946"/>
    </source>
</evidence>
<name>A0A1H4AR57_9SPHI</name>
<evidence type="ECO:0000256" key="14">
    <source>
        <dbReference type="ARBA" id="ARBA00025228"/>
    </source>
</evidence>
<keyword evidence="12 19" id="KW-1133">Transmembrane helix</keyword>
<evidence type="ECO:0000256" key="10">
    <source>
        <dbReference type="ARBA" id="ARBA00022692"/>
    </source>
</evidence>
<feature type="transmembrane region" description="Helical" evidence="19">
    <location>
        <begin position="240"/>
        <end position="259"/>
    </location>
</feature>
<organism evidence="20 21">
    <name type="scientific">Pedobacter hartonius</name>
    <dbReference type="NCBI Taxonomy" id="425514"/>
    <lineage>
        <taxon>Bacteria</taxon>
        <taxon>Pseudomonadati</taxon>
        <taxon>Bacteroidota</taxon>
        <taxon>Sphingobacteriia</taxon>
        <taxon>Sphingobacteriales</taxon>
        <taxon>Sphingobacteriaceae</taxon>
        <taxon>Pedobacter</taxon>
    </lineage>
</organism>
<dbReference type="GO" id="GO:0009236">
    <property type="term" value="P:cobalamin biosynthetic process"/>
    <property type="evidence" value="ECO:0007669"/>
    <property type="project" value="UniProtKB-UniRule"/>
</dbReference>
<dbReference type="Pfam" id="PF02654">
    <property type="entry name" value="CobS"/>
    <property type="match status" value="1"/>
</dbReference>
<evidence type="ECO:0000256" key="2">
    <source>
        <dbReference type="ARBA" id="ARBA00004651"/>
    </source>
</evidence>
<keyword evidence="7 19" id="KW-1003">Cell membrane</keyword>
<comment type="catalytic activity">
    <reaction evidence="18 19">
        <text>alpha-ribazole 5'-phosphate + adenosylcob(III)inamide-GDP = adenosylcob(III)alamin 5'-phosphate + GMP + H(+)</text>
        <dbReference type="Rhea" id="RHEA:23560"/>
        <dbReference type="ChEBI" id="CHEBI:15378"/>
        <dbReference type="ChEBI" id="CHEBI:57918"/>
        <dbReference type="ChEBI" id="CHEBI:58115"/>
        <dbReference type="ChEBI" id="CHEBI:60487"/>
        <dbReference type="ChEBI" id="CHEBI:60493"/>
        <dbReference type="EC" id="2.7.8.26"/>
    </reaction>
</comment>
<keyword evidence="21" id="KW-1185">Reference proteome</keyword>
<dbReference type="EMBL" id="FNRA01000003">
    <property type="protein sequence ID" value="SEA38346.1"/>
    <property type="molecule type" value="Genomic_DNA"/>
</dbReference>
<dbReference type="GO" id="GO:0008818">
    <property type="term" value="F:cobalamin 5'-phosphate synthase activity"/>
    <property type="evidence" value="ECO:0007669"/>
    <property type="project" value="UniProtKB-UniRule"/>
</dbReference>
<feature type="transmembrane region" description="Helical" evidence="19">
    <location>
        <begin position="39"/>
        <end position="62"/>
    </location>
</feature>
<dbReference type="STRING" id="425514.SAMN05443550_10367"/>
<comment type="similarity">
    <text evidence="4 19">Belongs to the CobS family.</text>
</comment>
<keyword evidence="10 19" id="KW-0812">Transmembrane</keyword>
<comment type="pathway">
    <text evidence="3 19">Cofactor biosynthesis; adenosylcobalamin biosynthesis; adenosylcobalamin from cob(II)yrinate a,c-diamide: step 7/7.</text>
</comment>
<dbReference type="RefSeq" id="WP_217631519.1">
    <property type="nucleotide sequence ID" value="NZ_FNRA01000003.1"/>
</dbReference>
<comment type="catalytic activity">
    <reaction evidence="17 19">
        <text>alpha-ribazole + adenosylcob(III)inamide-GDP = adenosylcob(III)alamin + GMP + H(+)</text>
        <dbReference type="Rhea" id="RHEA:16049"/>
        <dbReference type="ChEBI" id="CHEBI:10329"/>
        <dbReference type="ChEBI" id="CHEBI:15378"/>
        <dbReference type="ChEBI" id="CHEBI:18408"/>
        <dbReference type="ChEBI" id="CHEBI:58115"/>
        <dbReference type="ChEBI" id="CHEBI:60487"/>
        <dbReference type="EC" id="2.7.8.26"/>
    </reaction>
</comment>
<dbReference type="GO" id="GO:0005886">
    <property type="term" value="C:plasma membrane"/>
    <property type="evidence" value="ECO:0007669"/>
    <property type="project" value="UniProtKB-SubCell"/>
</dbReference>
<evidence type="ECO:0000256" key="12">
    <source>
        <dbReference type="ARBA" id="ARBA00022989"/>
    </source>
</evidence>
<dbReference type="Proteomes" id="UP000198850">
    <property type="component" value="Unassembled WGS sequence"/>
</dbReference>
<dbReference type="GO" id="GO:0051073">
    <property type="term" value="F:adenosylcobinamide-GDP ribazoletransferase activity"/>
    <property type="evidence" value="ECO:0007669"/>
    <property type="project" value="UniProtKB-UniRule"/>
</dbReference>
<feature type="transmembrane region" description="Helical" evidence="19">
    <location>
        <begin position="140"/>
        <end position="163"/>
    </location>
</feature>
<evidence type="ECO:0000256" key="3">
    <source>
        <dbReference type="ARBA" id="ARBA00004663"/>
    </source>
</evidence>
<proteinExistence type="inferred from homology"/>
<evidence type="ECO:0000256" key="15">
    <source>
        <dbReference type="ARBA" id="ARBA00032605"/>
    </source>
</evidence>
<evidence type="ECO:0000256" key="7">
    <source>
        <dbReference type="ARBA" id="ARBA00022475"/>
    </source>
</evidence>
<dbReference type="PANTHER" id="PTHR34148:SF1">
    <property type="entry name" value="ADENOSYLCOBINAMIDE-GDP RIBAZOLETRANSFERASE"/>
    <property type="match status" value="1"/>
</dbReference>
<comment type="subcellular location">
    <subcellularLocation>
        <location evidence="2 19">Cell membrane</location>
        <topology evidence="2 19">Multi-pass membrane protein</topology>
    </subcellularLocation>
</comment>
<feature type="transmembrane region" description="Helical" evidence="19">
    <location>
        <begin position="210"/>
        <end position="228"/>
    </location>
</feature>